<dbReference type="InterPro" id="IPR009003">
    <property type="entry name" value="Peptidase_S1_PA"/>
</dbReference>
<evidence type="ECO:0000313" key="7">
    <source>
        <dbReference type="EMBL" id="KAK5650853.1"/>
    </source>
</evidence>
<evidence type="ECO:0000256" key="4">
    <source>
        <dbReference type="ARBA" id="ARBA00023157"/>
    </source>
</evidence>
<dbReference type="PANTHER" id="PTHR24276">
    <property type="entry name" value="POLYSERASE-RELATED"/>
    <property type="match status" value="1"/>
</dbReference>
<evidence type="ECO:0000256" key="2">
    <source>
        <dbReference type="ARBA" id="ARBA00022801"/>
    </source>
</evidence>
<dbReference type="Proteomes" id="UP001329430">
    <property type="component" value="Chromosome 1"/>
</dbReference>
<comment type="caution">
    <text evidence="7">The sequence shown here is derived from an EMBL/GenBank/DDBJ whole genome shotgun (WGS) entry which is preliminary data.</text>
</comment>
<dbReference type="EMBL" id="JAVRBK010000001">
    <property type="protein sequence ID" value="KAK5650853.1"/>
    <property type="molecule type" value="Genomic_DNA"/>
</dbReference>
<dbReference type="Gene3D" id="2.40.10.10">
    <property type="entry name" value="Trypsin-like serine proteases"/>
    <property type="match status" value="1"/>
</dbReference>
<keyword evidence="8" id="KW-1185">Reference proteome</keyword>
<dbReference type="InterPro" id="IPR018114">
    <property type="entry name" value="TRYPSIN_HIS"/>
</dbReference>
<feature type="transmembrane region" description="Helical" evidence="5">
    <location>
        <begin position="65"/>
        <end position="85"/>
    </location>
</feature>
<keyword evidence="5" id="KW-0812">Transmembrane</keyword>
<evidence type="ECO:0000256" key="5">
    <source>
        <dbReference type="SAM" id="Phobius"/>
    </source>
</evidence>
<dbReference type="SUPFAM" id="SSF50494">
    <property type="entry name" value="Trypsin-like serine proteases"/>
    <property type="match status" value="1"/>
</dbReference>
<gene>
    <name evidence="7" type="ORF">RI129_001882</name>
</gene>
<evidence type="ECO:0000256" key="3">
    <source>
        <dbReference type="ARBA" id="ARBA00022825"/>
    </source>
</evidence>
<accession>A0AAN7VX35</accession>
<dbReference type="PROSITE" id="PS00134">
    <property type="entry name" value="TRYPSIN_HIS"/>
    <property type="match status" value="1"/>
</dbReference>
<evidence type="ECO:0000256" key="1">
    <source>
        <dbReference type="ARBA" id="ARBA00022670"/>
    </source>
</evidence>
<dbReference type="Pfam" id="PF00089">
    <property type="entry name" value="Trypsin"/>
    <property type="match status" value="1"/>
</dbReference>
<keyword evidence="4" id="KW-1015">Disulfide bond</keyword>
<keyword evidence="5" id="KW-1133">Transmembrane helix</keyword>
<proteinExistence type="predicted"/>
<dbReference type="GO" id="GO:0006508">
    <property type="term" value="P:proteolysis"/>
    <property type="evidence" value="ECO:0007669"/>
    <property type="project" value="UniProtKB-KW"/>
</dbReference>
<sequence>MVINCSSSAPNNRLGVAKLDGRIVGGENANIEDFPYQISLQYVGNHNCGGSIIATDTVLTAAHCVVWYVRAIYLTLLVIKILYVFKGISINT</sequence>
<protein>
    <recommendedName>
        <fullName evidence="6">Peptidase S1 domain-containing protein</fullName>
    </recommendedName>
</protein>
<evidence type="ECO:0000259" key="6">
    <source>
        <dbReference type="Pfam" id="PF00089"/>
    </source>
</evidence>
<dbReference type="InterPro" id="IPR001254">
    <property type="entry name" value="Trypsin_dom"/>
</dbReference>
<keyword evidence="1" id="KW-0645">Protease</keyword>
<keyword evidence="3" id="KW-0720">Serine protease</keyword>
<evidence type="ECO:0000313" key="8">
    <source>
        <dbReference type="Proteomes" id="UP001329430"/>
    </source>
</evidence>
<dbReference type="InterPro" id="IPR043504">
    <property type="entry name" value="Peptidase_S1_PA_chymotrypsin"/>
</dbReference>
<keyword evidence="2" id="KW-0378">Hydrolase</keyword>
<feature type="domain" description="Peptidase S1" evidence="6">
    <location>
        <begin position="23"/>
        <end position="66"/>
    </location>
</feature>
<name>A0AAN7VX35_9COLE</name>
<dbReference type="InterPro" id="IPR050430">
    <property type="entry name" value="Peptidase_S1"/>
</dbReference>
<reference evidence="7 8" key="1">
    <citation type="journal article" date="2024" name="Insects">
        <title>An Improved Chromosome-Level Genome Assembly of the Firefly Pyrocoelia pectoralis.</title>
        <authorList>
            <person name="Fu X."/>
            <person name="Meyer-Rochow V.B."/>
            <person name="Ballantyne L."/>
            <person name="Zhu X."/>
        </authorList>
    </citation>
    <scope>NUCLEOTIDE SEQUENCE [LARGE SCALE GENOMIC DNA]</scope>
    <source>
        <strain evidence="7">XCY_ONT2</strain>
    </source>
</reference>
<keyword evidence="5" id="KW-0472">Membrane</keyword>
<dbReference type="PANTHER" id="PTHR24276:SF91">
    <property type="entry name" value="AT26814P-RELATED"/>
    <property type="match status" value="1"/>
</dbReference>
<dbReference type="AlphaFoldDB" id="A0AAN7VX35"/>
<organism evidence="7 8">
    <name type="scientific">Pyrocoelia pectoralis</name>
    <dbReference type="NCBI Taxonomy" id="417401"/>
    <lineage>
        <taxon>Eukaryota</taxon>
        <taxon>Metazoa</taxon>
        <taxon>Ecdysozoa</taxon>
        <taxon>Arthropoda</taxon>
        <taxon>Hexapoda</taxon>
        <taxon>Insecta</taxon>
        <taxon>Pterygota</taxon>
        <taxon>Neoptera</taxon>
        <taxon>Endopterygota</taxon>
        <taxon>Coleoptera</taxon>
        <taxon>Polyphaga</taxon>
        <taxon>Elateriformia</taxon>
        <taxon>Elateroidea</taxon>
        <taxon>Lampyridae</taxon>
        <taxon>Lampyrinae</taxon>
        <taxon>Pyrocoelia</taxon>
    </lineage>
</organism>
<dbReference type="GO" id="GO:0004252">
    <property type="term" value="F:serine-type endopeptidase activity"/>
    <property type="evidence" value="ECO:0007669"/>
    <property type="project" value="InterPro"/>
</dbReference>